<keyword evidence="5" id="KW-0805">Transcription regulation</keyword>
<dbReference type="AlphaFoldDB" id="A0A9E9P2N8"/>
<feature type="modified residue" description="4-aspartylphosphate" evidence="8">
    <location>
        <position position="51"/>
    </location>
</feature>
<dbReference type="CDD" id="cd17624">
    <property type="entry name" value="REC_OmpR_PmrA-like"/>
    <property type="match status" value="1"/>
</dbReference>
<gene>
    <name evidence="12" type="ORF">NB640_09190</name>
</gene>
<dbReference type="RefSeq" id="WP_269308417.1">
    <property type="nucleotide sequence ID" value="NZ_CP098242.1"/>
</dbReference>
<dbReference type="InterPro" id="IPR011006">
    <property type="entry name" value="CheY-like_superfamily"/>
</dbReference>
<dbReference type="PANTHER" id="PTHR48111:SF35">
    <property type="entry name" value="TRANSCRIPTIONAL REGULATORY PROTEIN QSEB"/>
    <property type="match status" value="1"/>
</dbReference>
<dbReference type="InterPro" id="IPR016032">
    <property type="entry name" value="Sig_transdc_resp-reg_C-effctor"/>
</dbReference>
<feature type="domain" description="OmpR/PhoB-type" evidence="11">
    <location>
        <begin position="124"/>
        <end position="218"/>
    </location>
</feature>
<organism evidence="12 13">
    <name type="scientific">Oxalobacter vibrioformis</name>
    <dbReference type="NCBI Taxonomy" id="933080"/>
    <lineage>
        <taxon>Bacteria</taxon>
        <taxon>Pseudomonadati</taxon>
        <taxon>Pseudomonadota</taxon>
        <taxon>Betaproteobacteria</taxon>
        <taxon>Burkholderiales</taxon>
        <taxon>Oxalobacteraceae</taxon>
        <taxon>Oxalobacter</taxon>
    </lineage>
</organism>
<comment type="subcellular location">
    <subcellularLocation>
        <location evidence="1">Cytoplasm</location>
    </subcellularLocation>
</comment>
<dbReference type="FunFam" id="3.40.50.2300:FF:000002">
    <property type="entry name" value="DNA-binding response regulator PhoP"/>
    <property type="match status" value="1"/>
</dbReference>
<keyword evidence="4" id="KW-0902">Two-component regulatory system</keyword>
<dbReference type="SMART" id="SM00448">
    <property type="entry name" value="REC"/>
    <property type="match status" value="1"/>
</dbReference>
<dbReference type="GO" id="GO:0000156">
    <property type="term" value="F:phosphorelay response regulator activity"/>
    <property type="evidence" value="ECO:0007669"/>
    <property type="project" value="TreeGrafter"/>
</dbReference>
<dbReference type="InterPro" id="IPR039420">
    <property type="entry name" value="WalR-like"/>
</dbReference>
<dbReference type="GO" id="GO:0005829">
    <property type="term" value="C:cytosol"/>
    <property type="evidence" value="ECO:0007669"/>
    <property type="project" value="TreeGrafter"/>
</dbReference>
<dbReference type="Gene3D" id="3.40.50.2300">
    <property type="match status" value="1"/>
</dbReference>
<proteinExistence type="predicted"/>
<protein>
    <submittedName>
        <fullName evidence="12">Response regulator</fullName>
    </submittedName>
</protein>
<dbReference type="InterPro" id="IPR001789">
    <property type="entry name" value="Sig_transdc_resp-reg_receiver"/>
</dbReference>
<dbReference type="Proteomes" id="UP001156215">
    <property type="component" value="Chromosome"/>
</dbReference>
<keyword evidence="13" id="KW-1185">Reference proteome</keyword>
<dbReference type="EMBL" id="CP098242">
    <property type="protein sequence ID" value="WAW09420.1"/>
    <property type="molecule type" value="Genomic_DNA"/>
</dbReference>
<dbReference type="SUPFAM" id="SSF52172">
    <property type="entry name" value="CheY-like"/>
    <property type="match status" value="1"/>
</dbReference>
<dbReference type="GO" id="GO:0032993">
    <property type="term" value="C:protein-DNA complex"/>
    <property type="evidence" value="ECO:0007669"/>
    <property type="project" value="TreeGrafter"/>
</dbReference>
<evidence type="ECO:0000256" key="3">
    <source>
        <dbReference type="ARBA" id="ARBA00022553"/>
    </source>
</evidence>
<dbReference type="SUPFAM" id="SSF46894">
    <property type="entry name" value="C-terminal effector domain of the bipartite response regulators"/>
    <property type="match status" value="1"/>
</dbReference>
<keyword evidence="3 8" id="KW-0597">Phosphoprotein</keyword>
<evidence type="ECO:0000313" key="13">
    <source>
        <dbReference type="Proteomes" id="UP001156215"/>
    </source>
</evidence>
<dbReference type="Pfam" id="PF00486">
    <property type="entry name" value="Trans_reg_C"/>
    <property type="match status" value="1"/>
</dbReference>
<evidence type="ECO:0000256" key="6">
    <source>
        <dbReference type="ARBA" id="ARBA00023125"/>
    </source>
</evidence>
<dbReference type="PROSITE" id="PS51755">
    <property type="entry name" value="OMPR_PHOB"/>
    <property type="match status" value="1"/>
</dbReference>
<evidence type="ECO:0000256" key="2">
    <source>
        <dbReference type="ARBA" id="ARBA00022490"/>
    </source>
</evidence>
<dbReference type="KEGG" id="ovb:NB640_09190"/>
<keyword evidence="2" id="KW-0963">Cytoplasm</keyword>
<evidence type="ECO:0000256" key="7">
    <source>
        <dbReference type="ARBA" id="ARBA00023163"/>
    </source>
</evidence>
<dbReference type="InterPro" id="IPR001867">
    <property type="entry name" value="OmpR/PhoB-type_DNA-bd"/>
</dbReference>
<keyword evidence="6 9" id="KW-0238">DNA-binding</keyword>
<evidence type="ECO:0000256" key="5">
    <source>
        <dbReference type="ARBA" id="ARBA00023015"/>
    </source>
</evidence>
<dbReference type="PANTHER" id="PTHR48111">
    <property type="entry name" value="REGULATOR OF RPOS"/>
    <property type="match status" value="1"/>
</dbReference>
<dbReference type="InterPro" id="IPR036388">
    <property type="entry name" value="WH-like_DNA-bd_sf"/>
</dbReference>
<sequence>MRILLIEDDRLIGDGIKAGLGRMGFTVDWFPEGKQGREAIHAARYDAVILDLSLPGEDGLDILAHWRSRGLVEPVLILTARDALEERVKGLNTGADDYLGKPFALEELVARLHALVRRSYREVAPVLTHGLLSYDPAAKAVSLNGENIRLSPKELMLVELFLLSKKNVLSKGAIEEKLYAWGEEISSNAVEVHIHHIRRKLGSGFIRTIHGIGYTLGDT</sequence>
<dbReference type="CDD" id="cd00383">
    <property type="entry name" value="trans_reg_C"/>
    <property type="match status" value="1"/>
</dbReference>
<accession>A0A9E9P2N8</accession>
<keyword evidence="7" id="KW-0804">Transcription</keyword>
<dbReference type="Gene3D" id="1.10.10.10">
    <property type="entry name" value="Winged helix-like DNA-binding domain superfamily/Winged helix DNA-binding domain"/>
    <property type="match status" value="1"/>
</dbReference>
<evidence type="ECO:0000313" key="12">
    <source>
        <dbReference type="EMBL" id="WAW09420.1"/>
    </source>
</evidence>
<feature type="DNA-binding region" description="OmpR/PhoB-type" evidence="9">
    <location>
        <begin position="124"/>
        <end position="218"/>
    </location>
</feature>
<evidence type="ECO:0000256" key="9">
    <source>
        <dbReference type="PROSITE-ProRule" id="PRU01091"/>
    </source>
</evidence>
<dbReference type="Gene3D" id="6.10.250.690">
    <property type="match status" value="1"/>
</dbReference>
<evidence type="ECO:0000256" key="8">
    <source>
        <dbReference type="PROSITE-ProRule" id="PRU00169"/>
    </source>
</evidence>
<dbReference type="PROSITE" id="PS50110">
    <property type="entry name" value="RESPONSE_REGULATORY"/>
    <property type="match status" value="1"/>
</dbReference>
<dbReference type="GO" id="GO:0006355">
    <property type="term" value="P:regulation of DNA-templated transcription"/>
    <property type="evidence" value="ECO:0007669"/>
    <property type="project" value="InterPro"/>
</dbReference>
<feature type="domain" description="Response regulatory" evidence="10">
    <location>
        <begin position="2"/>
        <end position="116"/>
    </location>
</feature>
<reference evidence="12" key="1">
    <citation type="journal article" date="2022" name="Front. Microbiol.">
        <title>New perspectives on an old grouping: The genomic and phenotypic variability of Oxalobacter formigenes and the implications for calcium oxalate stone prevention.</title>
        <authorList>
            <person name="Chmiel J.A."/>
            <person name="Carr C."/>
            <person name="Stuivenberg G.A."/>
            <person name="Venema R."/>
            <person name="Chanyi R.M."/>
            <person name="Al K.F."/>
            <person name="Giguere D."/>
            <person name="Say H."/>
            <person name="Akouris P.P."/>
            <person name="Dominguez Romero S.A."/>
            <person name="Kwong A."/>
            <person name="Tai V."/>
            <person name="Koval S.F."/>
            <person name="Razvi H."/>
            <person name="Bjazevic J."/>
            <person name="Burton J.P."/>
        </authorList>
    </citation>
    <scope>NUCLEOTIDE SEQUENCE</scope>
    <source>
        <strain evidence="12">WoOx3</strain>
    </source>
</reference>
<evidence type="ECO:0000256" key="4">
    <source>
        <dbReference type="ARBA" id="ARBA00023012"/>
    </source>
</evidence>
<dbReference type="Pfam" id="PF00072">
    <property type="entry name" value="Response_reg"/>
    <property type="match status" value="1"/>
</dbReference>
<evidence type="ECO:0000256" key="1">
    <source>
        <dbReference type="ARBA" id="ARBA00004496"/>
    </source>
</evidence>
<evidence type="ECO:0000259" key="11">
    <source>
        <dbReference type="PROSITE" id="PS51755"/>
    </source>
</evidence>
<evidence type="ECO:0000259" key="10">
    <source>
        <dbReference type="PROSITE" id="PS50110"/>
    </source>
</evidence>
<name>A0A9E9P2N8_9BURK</name>
<dbReference type="SMART" id="SM00862">
    <property type="entry name" value="Trans_reg_C"/>
    <property type="match status" value="1"/>
</dbReference>
<dbReference type="GO" id="GO:0000976">
    <property type="term" value="F:transcription cis-regulatory region binding"/>
    <property type="evidence" value="ECO:0007669"/>
    <property type="project" value="TreeGrafter"/>
</dbReference>